<evidence type="ECO:0000313" key="1">
    <source>
        <dbReference type="EMBL" id="GBP78912.1"/>
    </source>
</evidence>
<accession>A0A4C1YVG0</accession>
<gene>
    <name evidence="1" type="ORF">EVAR_55951_1</name>
</gene>
<comment type="caution">
    <text evidence="1">The sequence shown here is derived from an EMBL/GenBank/DDBJ whole genome shotgun (WGS) entry which is preliminary data.</text>
</comment>
<keyword evidence="2" id="KW-1185">Reference proteome</keyword>
<reference evidence="1 2" key="1">
    <citation type="journal article" date="2019" name="Commun. Biol.">
        <title>The bagworm genome reveals a unique fibroin gene that provides high tensile strength.</title>
        <authorList>
            <person name="Kono N."/>
            <person name="Nakamura H."/>
            <person name="Ohtoshi R."/>
            <person name="Tomita M."/>
            <person name="Numata K."/>
            <person name="Arakawa K."/>
        </authorList>
    </citation>
    <scope>NUCLEOTIDE SEQUENCE [LARGE SCALE GENOMIC DNA]</scope>
</reference>
<evidence type="ECO:0000313" key="2">
    <source>
        <dbReference type="Proteomes" id="UP000299102"/>
    </source>
</evidence>
<dbReference type="EMBL" id="BGZK01001392">
    <property type="protein sequence ID" value="GBP78912.1"/>
    <property type="molecule type" value="Genomic_DNA"/>
</dbReference>
<organism evidence="1 2">
    <name type="scientific">Eumeta variegata</name>
    <name type="common">Bagworm moth</name>
    <name type="synonym">Eumeta japonica</name>
    <dbReference type="NCBI Taxonomy" id="151549"/>
    <lineage>
        <taxon>Eukaryota</taxon>
        <taxon>Metazoa</taxon>
        <taxon>Ecdysozoa</taxon>
        <taxon>Arthropoda</taxon>
        <taxon>Hexapoda</taxon>
        <taxon>Insecta</taxon>
        <taxon>Pterygota</taxon>
        <taxon>Neoptera</taxon>
        <taxon>Endopterygota</taxon>
        <taxon>Lepidoptera</taxon>
        <taxon>Glossata</taxon>
        <taxon>Ditrysia</taxon>
        <taxon>Tineoidea</taxon>
        <taxon>Psychidae</taxon>
        <taxon>Oiketicinae</taxon>
        <taxon>Eumeta</taxon>
    </lineage>
</organism>
<sequence>MQYWRDKTHCDVIKKNLVACKVGIRAKVLRDNDFEWKRAGRCARLRQRYVTPRCVYDVTETLLYYLCDASRRAAARAAVEAAISAVRRRCIFEGHGNHQRVGSPQIMITAAHGHSPPQRSPREDNALSAFWSRAPADSAVARSGPARRVRYHTSRNGYIQVYTGVA</sequence>
<dbReference type="AlphaFoldDB" id="A0A4C1YVG0"/>
<dbReference type="Proteomes" id="UP000299102">
    <property type="component" value="Unassembled WGS sequence"/>
</dbReference>
<name>A0A4C1YVG0_EUMVA</name>
<proteinExistence type="predicted"/>
<protein>
    <submittedName>
        <fullName evidence="1">Uncharacterized protein</fullName>
    </submittedName>
</protein>